<evidence type="ECO:0000313" key="7">
    <source>
        <dbReference type="Proteomes" id="UP000233654"/>
    </source>
</evidence>
<dbReference type="Gene3D" id="3.90.226.10">
    <property type="entry name" value="2-enoyl-CoA Hydratase, Chain A, domain 1"/>
    <property type="match status" value="1"/>
</dbReference>
<name>A0A2N3G5I5_9ACTN</name>
<evidence type="ECO:0000313" key="6">
    <source>
        <dbReference type="EMBL" id="PKQ27980.1"/>
    </source>
</evidence>
<comment type="catalytic activity">
    <reaction evidence="3">
        <text>a (3S)-3-hydroxyacyl-CoA = a (2E)-enoyl-CoA + H2O</text>
        <dbReference type="Rhea" id="RHEA:16105"/>
        <dbReference type="ChEBI" id="CHEBI:15377"/>
        <dbReference type="ChEBI" id="CHEBI:57318"/>
        <dbReference type="ChEBI" id="CHEBI:58856"/>
        <dbReference type="EC" id="4.2.1.17"/>
    </reaction>
</comment>
<evidence type="ECO:0000256" key="2">
    <source>
        <dbReference type="ARBA" id="ARBA00023239"/>
    </source>
</evidence>
<comment type="similarity">
    <text evidence="1 5">Belongs to the enoyl-CoA hydratase/isomerase family.</text>
</comment>
<comment type="catalytic activity">
    <reaction evidence="4">
        <text>a 4-saturated-(3S)-3-hydroxyacyl-CoA = a (3E)-enoyl-CoA + H2O</text>
        <dbReference type="Rhea" id="RHEA:20724"/>
        <dbReference type="ChEBI" id="CHEBI:15377"/>
        <dbReference type="ChEBI" id="CHEBI:58521"/>
        <dbReference type="ChEBI" id="CHEBI:137480"/>
        <dbReference type="EC" id="4.2.1.17"/>
    </reaction>
</comment>
<dbReference type="Gene3D" id="1.10.12.10">
    <property type="entry name" value="Lyase 2-enoyl-coa Hydratase, Chain A, domain 2"/>
    <property type="match status" value="1"/>
</dbReference>
<dbReference type="AlphaFoldDB" id="A0A2N3G5I5"/>
<dbReference type="EMBL" id="PHEX01000039">
    <property type="protein sequence ID" value="PKQ27980.1"/>
    <property type="molecule type" value="Genomic_DNA"/>
</dbReference>
<dbReference type="GO" id="GO:0004300">
    <property type="term" value="F:enoyl-CoA hydratase activity"/>
    <property type="evidence" value="ECO:0007669"/>
    <property type="project" value="UniProtKB-EC"/>
</dbReference>
<sequence>MRDGGSVVEESEILVEKRDGFATLAFNRPEKRNALTAQLLTSLTLALEELARDDGIRCVVLKGTGDSGFSVGMDLADMALNRPKENYSLISEGGPLRRAIAAIEAFPYPVIAMINGYAMGAACELAIACDLRIGCERTRMGTPSAKLGIVYPLEGCERFSRTLGLATTRKLFHTARYFEGDELHKMGMLDFVRVEEELEGFTFELAREIAMLAPLSVKGQKRALDAIAGERVSPDVDYVSAIHDMVADSIRSADAKEGIQAFLERRDPRFTGH</sequence>
<dbReference type="CDD" id="cd06558">
    <property type="entry name" value="crotonase-like"/>
    <property type="match status" value="1"/>
</dbReference>
<evidence type="ECO:0000256" key="4">
    <source>
        <dbReference type="ARBA" id="ARBA00023717"/>
    </source>
</evidence>
<proteinExistence type="inferred from homology"/>
<dbReference type="GO" id="GO:0006635">
    <property type="term" value="P:fatty acid beta-oxidation"/>
    <property type="evidence" value="ECO:0007669"/>
    <property type="project" value="TreeGrafter"/>
</dbReference>
<dbReference type="PANTHER" id="PTHR11941">
    <property type="entry name" value="ENOYL-COA HYDRATASE-RELATED"/>
    <property type="match status" value="1"/>
</dbReference>
<dbReference type="InterPro" id="IPR001753">
    <property type="entry name" value="Enoyl-CoA_hydra/iso"/>
</dbReference>
<organism evidence="6 7">
    <name type="scientific">Candidatus Anoxymicrobium japonicum</name>
    <dbReference type="NCBI Taxonomy" id="2013648"/>
    <lineage>
        <taxon>Bacteria</taxon>
        <taxon>Bacillati</taxon>
        <taxon>Actinomycetota</taxon>
        <taxon>Candidatus Geothermincolia</taxon>
        <taxon>Candidatus Geothermincolales</taxon>
        <taxon>Candidatus Anoxymicrobiaceae</taxon>
        <taxon>Candidatus Anoxymicrobium</taxon>
    </lineage>
</organism>
<dbReference type="Pfam" id="PF00378">
    <property type="entry name" value="ECH_1"/>
    <property type="match status" value="1"/>
</dbReference>
<evidence type="ECO:0000256" key="1">
    <source>
        <dbReference type="ARBA" id="ARBA00005254"/>
    </source>
</evidence>
<dbReference type="InterPro" id="IPR014748">
    <property type="entry name" value="Enoyl-CoA_hydra_C"/>
</dbReference>
<keyword evidence="2" id="KW-0456">Lyase</keyword>
<evidence type="ECO:0000256" key="5">
    <source>
        <dbReference type="RuleBase" id="RU003707"/>
    </source>
</evidence>
<dbReference type="PROSITE" id="PS00166">
    <property type="entry name" value="ENOYL_COA_HYDRATASE"/>
    <property type="match status" value="1"/>
</dbReference>
<dbReference type="SUPFAM" id="SSF52096">
    <property type="entry name" value="ClpP/crotonase"/>
    <property type="match status" value="1"/>
</dbReference>
<dbReference type="InterPro" id="IPR029045">
    <property type="entry name" value="ClpP/crotonase-like_dom_sf"/>
</dbReference>
<protein>
    <submittedName>
        <fullName evidence="6">Enoyl-CoA hydratase</fullName>
    </submittedName>
</protein>
<evidence type="ECO:0000256" key="3">
    <source>
        <dbReference type="ARBA" id="ARBA00023709"/>
    </source>
</evidence>
<accession>A0A2N3G5I5</accession>
<reference evidence="6 7" key="1">
    <citation type="journal article" date="2017" name="ISME J.">
        <title>Potential for microbial H2 and metal transformations associated with novel bacteria and archaea in deep terrestrial subsurface sediments.</title>
        <authorList>
            <person name="Hernsdorf A.W."/>
            <person name="Amano Y."/>
            <person name="Miyakawa K."/>
            <person name="Ise K."/>
            <person name="Suzuki Y."/>
            <person name="Anantharaman K."/>
            <person name="Probst A."/>
            <person name="Burstein D."/>
            <person name="Thomas B.C."/>
            <person name="Banfield J.F."/>
        </authorList>
    </citation>
    <scope>NUCLEOTIDE SEQUENCE [LARGE SCALE GENOMIC DNA]</scope>
    <source>
        <strain evidence="6">HGW-Actinobacteria-3</strain>
    </source>
</reference>
<gene>
    <name evidence="6" type="ORF">CVT63_05135</name>
</gene>
<comment type="caution">
    <text evidence="6">The sequence shown here is derived from an EMBL/GenBank/DDBJ whole genome shotgun (WGS) entry which is preliminary data.</text>
</comment>
<dbReference type="Proteomes" id="UP000233654">
    <property type="component" value="Unassembled WGS sequence"/>
</dbReference>
<dbReference type="InterPro" id="IPR018376">
    <property type="entry name" value="Enoyl-CoA_hyd/isom_CS"/>
</dbReference>
<dbReference type="PANTHER" id="PTHR11941:SF54">
    <property type="entry name" value="ENOYL-COA HYDRATASE, MITOCHONDRIAL"/>
    <property type="match status" value="1"/>
</dbReference>